<reference evidence="2 3" key="1">
    <citation type="journal article" date="2018" name="Environ. Microbiol.">
        <title>Novel energy conservation strategies and behaviour of Pelotomaculum schinkii driving syntrophic propionate catabolism.</title>
        <authorList>
            <person name="Hidalgo-Ahumada C.A.P."/>
            <person name="Nobu M.K."/>
            <person name="Narihiro T."/>
            <person name="Tamaki H."/>
            <person name="Liu W.T."/>
            <person name="Kamagata Y."/>
            <person name="Stams A.J.M."/>
            <person name="Imachi H."/>
            <person name="Sousa D.Z."/>
        </authorList>
    </citation>
    <scope>NUCLEOTIDE SEQUENCE [LARGE SCALE GENOMIC DNA]</scope>
    <source>
        <strain evidence="2 3">HH</strain>
    </source>
</reference>
<feature type="domain" description="AB hydrolase-1" evidence="1">
    <location>
        <begin position="119"/>
        <end position="215"/>
    </location>
</feature>
<accession>A0A4Y7R995</accession>
<proteinExistence type="predicted"/>
<keyword evidence="3" id="KW-1185">Reference proteome</keyword>
<sequence length="305" mass="34365">MVMNIRLMASMAALAILIIKILIFSSSTPQPVTPIQQMQNLPPPQEETYVIFVPGLDTSCDGTPYNTMGFEYFRTSFERLGFSYNDKHFLMYSYTGGLVQEGRWYPKPYRPADTGQPIQFSVNHLKNMIDEFTRSHPQAHYLLVGHSLGGRIVFDYVTKYRLGNAGPIKGVITLNSPLTGLSYNRIDLLGSVRKIWGSPAVRQLAAENQLKDKLGIERQKNEAARRMIQAGIHVATFGTRQDVVVNPFMACLTDEYGAPITKGYVLSVSCFSMLPLDLFGHMRILYQQKVAEEIVHAYCANINKR</sequence>
<evidence type="ECO:0000259" key="1">
    <source>
        <dbReference type="Pfam" id="PF00561"/>
    </source>
</evidence>
<evidence type="ECO:0000313" key="3">
    <source>
        <dbReference type="Proteomes" id="UP000298324"/>
    </source>
</evidence>
<dbReference type="AlphaFoldDB" id="A0A4Y7R995"/>
<dbReference type="Proteomes" id="UP000298324">
    <property type="component" value="Unassembled WGS sequence"/>
</dbReference>
<dbReference type="InterPro" id="IPR000073">
    <property type="entry name" value="AB_hydrolase_1"/>
</dbReference>
<evidence type="ECO:0000313" key="2">
    <source>
        <dbReference type="EMBL" id="TEB05356.1"/>
    </source>
</evidence>
<dbReference type="Gene3D" id="3.40.50.1820">
    <property type="entry name" value="alpha/beta hydrolase"/>
    <property type="match status" value="1"/>
</dbReference>
<organism evidence="2 3">
    <name type="scientific">Pelotomaculum schinkii</name>
    <dbReference type="NCBI Taxonomy" id="78350"/>
    <lineage>
        <taxon>Bacteria</taxon>
        <taxon>Bacillati</taxon>
        <taxon>Bacillota</taxon>
        <taxon>Clostridia</taxon>
        <taxon>Eubacteriales</taxon>
        <taxon>Desulfotomaculaceae</taxon>
        <taxon>Pelotomaculum</taxon>
    </lineage>
</organism>
<dbReference type="SUPFAM" id="SSF53474">
    <property type="entry name" value="alpha/beta-Hydrolases"/>
    <property type="match status" value="1"/>
</dbReference>
<comment type="caution">
    <text evidence="2">The sequence shown here is derived from an EMBL/GenBank/DDBJ whole genome shotgun (WGS) entry which is preliminary data.</text>
</comment>
<gene>
    <name evidence="2" type="ORF">Psch_02397</name>
</gene>
<dbReference type="Pfam" id="PF00561">
    <property type="entry name" value="Abhydrolase_1"/>
    <property type="match status" value="1"/>
</dbReference>
<dbReference type="EMBL" id="QFGA01000002">
    <property type="protein sequence ID" value="TEB05356.1"/>
    <property type="molecule type" value="Genomic_DNA"/>
</dbReference>
<name>A0A4Y7R995_9FIRM</name>
<dbReference type="InterPro" id="IPR029058">
    <property type="entry name" value="AB_hydrolase_fold"/>
</dbReference>
<protein>
    <recommendedName>
        <fullName evidence="1">AB hydrolase-1 domain-containing protein</fullName>
    </recommendedName>
</protein>